<feature type="transmembrane region" description="Helical" evidence="7">
    <location>
        <begin position="353"/>
        <end position="373"/>
    </location>
</feature>
<evidence type="ECO:0000256" key="1">
    <source>
        <dbReference type="ARBA" id="ARBA00004141"/>
    </source>
</evidence>
<keyword evidence="4 7" id="KW-0812">Transmembrane</keyword>
<keyword evidence="6 7" id="KW-0472">Membrane</keyword>
<feature type="transmembrane region" description="Helical" evidence="7">
    <location>
        <begin position="385"/>
        <end position="405"/>
    </location>
</feature>
<dbReference type="GO" id="GO:0005886">
    <property type="term" value="C:plasma membrane"/>
    <property type="evidence" value="ECO:0007669"/>
    <property type="project" value="TreeGrafter"/>
</dbReference>
<dbReference type="EMBL" id="NGJX01000017">
    <property type="protein sequence ID" value="RST99044.1"/>
    <property type="molecule type" value="Genomic_DNA"/>
</dbReference>
<keyword evidence="3" id="KW-0813">Transport</keyword>
<feature type="transmembrane region" description="Helical" evidence="7">
    <location>
        <begin position="52"/>
        <end position="74"/>
    </location>
</feature>
<evidence type="ECO:0000313" key="8">
    <source>
        <dbReference type="EMBL" id="RST99044.1"/>
    </source>
</evidence>
<accession>A0A369AQG2</accession>
<dbReference type="InterPro" id="IPR006043">
    <property type="entry name" value="NCS2"/>
</dbReference>
<gene>
    <name evidence="8" type="ORF">CBF32_12455</name>
</gene>
<organism evidence="8 9">
    <name type="scientific">Vagococcus fluvialis</name>
    <dbReference type="NCBI Taxonomy" id="2738"/>
    <lineage>
        <taxon>Bacteria</taxon>
        <taxon>Bacillati</taxon>
        <taxon>Bacillota</taxon>
        <taxon>Bacilli</taxon>
        <taxon>Lactobacillales</taxon>
        <taxon>Enterococcaceae</taxon>
        <taxon>Vagococcus</taxon>
    </lineage>
</organism>
<keyword evidence="5 7" id="KW-1133">Transmembrane helix</keyword>
<dbReference type="NCBIfam" id="NF037981">
    <property type="entry name" value="NCS2_1"/>
    <property type="match status" value="1"/>
</dbReference>
<dbReference type="RefSeq" id="WP_114290472.1">
    <property type="nucleotide sequence ID" value="NZ_CP081461.1"/>
</dbReference>
<dbReference type="GO" id="GO:0042907">
    <property type="term" value="F:xanthine transmembrane transporter activity"/>
    <property type="evidence" value="ECO:0007669"/>
    <property type="project" value="TreeGrafter"/>
</dbReference>
<sequence length="439" mass="45714">MSQKSRLTVGVDEPLSLSQSILLGIQHVLAMDVYVVPFIIATAIGLSTEASAGLIQATFLAAGIGTIIQTFIFMKIPIAQGPSFIPIGAIAGIYFANEAGGNGWGTVLGASLIGAIVVILLGLTGTFHKLVNYLVPPIVGGTIIYVVGLSLMPTALTSNVFGAPGEISDNLLLASVTSITLIVCTMIGSKFPNKGRWFRVSSVIMALLVGCLTAEFIGVLDLSAVKGASLFTLPKLAFMGDGLSFELSSIVTMIIIYMVLLAETTGTWFAISNVTEKPLTNETINKGVIGEGISCLISALVGSTPVTGYSTNAGIITITGVASRRVFAAAGVWFIVFGFSGKLATLISSIPSAVIGGVFVVVCGIIAISGMQVIKEVTIGEKEMYVISIPMIIALGLILIPQEFIQTLPNFLQYLFSSPIATASIAAMILNKILPSEAN</sequence>
<evidence type="ECO:0000256" key="3">
    <source>
        <dbReference type="ARBA" id="ARBA00022448"/>
    </source>
</evidence>
<reference evidence="8 9" key="1">
    <citation type="submission" date="2017-05" db="EMBL/GenBank/DDBJ databases">
        <title>Vagococcus spp. assemblies.</title>
        <authorList>
            <person name="Gulvik C.A."/>
        </authorList>
    </citation>
    <scope>NUCLEOTIDE SEQUENCE [LARGE SCALE GENOMIC DNA]</scope>
    <source>
        <strain evidence="8 9">NCFB 2497</strain>
    </source>
</reference>
<feature type="transmembrane region" description="Helical" evidence="7">
    <location>
        <begin position="103"/>
        <end position="123"/>
    </location>
</feature>
<evidence type="ECO:0000256" key="7">
    <source>
        <dbReference type="SAM" id="Phobius"/>
    </source>
</evidence>
<dbReference type="Pfam" id="PF00860">
    <property type="entry name" value="Xan_ur_permease"/>
    <property type="match status" value="1"/>
</dbReference>
<comment type="caution">
    <text evidence="8">The sequence shown here is derived from an EMBL/GenBank/DDBJ whole genome shotgun (WGS) entry which is preliminary data.</text>
</comment>
<keyword evidence="9" id="KW-1185">Reference proteome</keyword>
<dbReference type="PANTHER" id="PTHR42810">
    <property type="entry name" value="PURINE PERMEASE C1399.01C-RELATED"/>
    <property type="match status" value="1"/>
</dbReference>
<evidence type="ECO:0000256" key="4">
    <source>
        <dbReference type="ARBA" id="ARBA00022692"/>
    </source>
</evidence>
<name>A0A369AQG2_9ENTE</name>
<feature type="transmembrane region" description="Helical" evidence="7">
    <location>
        <begin position="411"/>
        <end position="430"/>
    </location>
</feature>
<dbReference type="GeneID" id="63147458"/>
<feature type="transmembrane region" description="Helical" evidence="7">
    <location>
        <begin position="21"/>
        <end position="46"/>
    </location>
</feature>
<evidence type="ECO:0000256" key="2">
    <source>
        <dbReference type="ARBA" id="ARBA00008821"/>
    </source>
</evidence>
<proteinExistence type="inferred from homology"/>
<comment type="similarity">
    <text evidence="2">Belongs to the nucleobase:cation symporter-2 (NCS2) (TC 2.A.40) family.</text>
</comment>
<evidence type="ECO:0000256" key="5">
    <source>
        <dbReference type="ARBA" id="ARBA00022989"/>
    </source>
</evidence>
<dbReference type="PANTHER" id="PTHR42810:SF2">
    <property type="entry name" value="PURINE PERMEASE C1399.01C-RELATED"/>
    <property type="match status" value="1"/>
</dbReference>
<feature type="transmembrane region" description="Helical" evidence="7">
    <location>
        <begin position="203"/>
        <end position="223"/>
    </location>
</feature>
<feature type="transmembrane region" description="Helical" evidence="7">
    <location>
        <begin position="130"/>
        <end position="151"/>
    </location>
</feature>
<dbReference type="AlphaFoldDB" id="A0A369AQG2"/>
<dbReference type="OrthoDB" id="9805749at2"/>
<comment type="subcellular location">
    <subcellularLocation>
        <location evidence="1">Membrane</location>
        <topology evidence="1">Multi-pass membrane protein</topology>
    </subcellularLocation>
</comment>
<evidence type="ECO:0000313" key="9">
    <source>
        <dbReference type="Proteomes" id="UP000288197"/>
    </source>
</evidence>
<feature type="transmembrane region" description="Helical" evidence="7">
    <location>
        <begin position="243"/>
        <end position="262"/>
    </location>
</feature>
<dbReference type="Proteomes" id="UP000288197">
    <property type="component" value="Unassembled WGS sequence"/>
</dbReference>
<protein>
    <submittedName>
        <fullName evidence="8">Xanthine/uracil permease</fullName>
    </submittedName>
</protein>
<feature type="transmembrane region" description="Helical" evidence="7">
    <location>
        <begin position="171"/>
        <end position="191"/>
    </location>
</feature>
<evidence type="ECO:0000256" key="6">
    <source>
        <dbReference type="ARBA" id="ARBA00023136"/>
    </source>
</evidence>
<feature type="transmembrane region" description="Helical" evidence="7">
    <location>
        <begin position="326"/>
        <end position="347"/>
    </location>
</feature>